<protein>
    <submittedName>
        <fullName evidence="3">ATP-grasp enzyme-like protein</fullName>
    </submittedName>
</protein>
<reference evidence="3 4" key="1">
    <citation type="submission" date="2014-07" db="EMBL/GenBank/DDBJ databases">
        <title>Methanogenic archaea and the global carbon cycle.</title>
        <authorList>
            <person name="Henriksen J.R."/>
            <person name="Luke J."/>
            <person name="Reinhart S."/>
            <person name="Benedict M.N."/>
            <person name="Youngblut N.D."/>
            <person name="Metcalf M.E."/>
            <person name="Whitaker R.J."/>
            <person name="Metcalf W.W."/>
        </authorList>
    </citation>
    <scope>NUCLEOTIDE SEQUENCE [LARGE SCALE GENOMIC DNA]</scope>
    <source>
        <strain evidence="3 4">SarPi</strain>
    </source>
</reference>
<feature type="domain" description="ATP-grasp" evidence="2">
    <location>
        <begin position="119"/>
        <end position="304"/>
    </location>
</feature>
<dbReference type="InterPro" id="IPR011761">
    <property type="entry name" value="ATP-grasp"/>
</dbReference>
<keyword evidence="1" id="KW-0067">ATP-binding</keyword>
<dbReference type="PROSITE" id="PS50975">
    <property type="entry name" value="ATP_GRASP"/>
    <property type="match status" value="1"/>
</dbReference>
<evidence type="ECO:0000259" key="2">
    <source>
        <dbReference type="PROSITE" id="PS50975"/>
    </source>
</evidence>
<gene>
    <name evidence="3" type="ORF">MSMAP_2449</name>
</gene>
<dbReference type="Gene3D" id="3.30.1490.20">
    <property type="entry name" value="ATP-grasp fold, A domain"/>
    <property type="match status" value="1"/>
</dbReference>
<name>A0A0E3RA89_METMZ</name>
<sequence length="386" mass="43795">MANVFVPDGRSIASVGIVRSLGEKGIDVTLGNERRVSAAAFSKYVKNNIVYPSPEKSPELFTSEMYNLIKKEKYDVVMPVRDSTTILFSKMKDRLSDYTKLHIPDYFTLMKGRNKAETVKAALDSGIPCPLTYFNGDGNIKKLKDTIEYPVLIRPCESSGSRGIVYVGSPEELVNEYYKIKNEFGEVMIQEYIPHTGKAYNVSALFNQYSEPRAVFAMEKIRQFPISGGPTAFAESIKGDNIKKYALKLLKDMNWVGVAEVEFIFDERDKKPKLLEINPRFWNPLSLAIHSGVDFPSLLYEMALNGDVEPVNSYQLGVKWRYYIYDVLCFIYSSNKVNRIPEFATFHNVHDAILSFRDPGPAFGSLLDGFSSLVSKERREHVFKRG</sequence>
<dbReference type="Pfam" id="PF02655">
    <property type="entry name" value="ATP-grasp_3"/>
    <property type="match status" value="1"/>
</dbReference>
<dbReference type="GO" id="GO:0046872">
    <property type="term" value="F:metal ion binding"/>
    <property type="evidence" value="ECO:0007669"/>
    <property type="project" value="InterPro"/>
</dbReference>
<dbReference type="PANTHER" id="PTHR23132:SF23">
    <property type="entry name" value="D-ALANINE--D-ALANINE LIGASE B"/>
    <property type="match status" value="1"/>
</dbReference>
<dbReference type="GO" id="GO:0005524">
    <property type="term" value="F:ATP binding"/>
    <property type="evidence" value="ECO:0007669"/>
    <property type="project" value="UniProtKB-UniRule"/>
</dbReference>
<dbReference type="Gene3D" id="3.30.470.20">
    <property type="entry name" value="ATP-grasp fold, B domain"/>
    <property type="match status" value="1"/>
</dbReference>
<dbReference type="RefSeq" id="WP_048043897.1">
    <property type="nucleotide sequence ID" value="NZ_CP009511.1"/>
</dbReference>
<organism evidence="3 4">
    <name type="scientific">Methanosarcina mazei SarPi</name>
    <dbReference type="NCBI Taxonomy" id="1434115"/>
    <lineage>
        <taxon>Archaea</taxon>
        <taxon>Methanobacteriati</taxon>
        <taxon>Methanobacteriota</taxon>
        <taxon>Stenosarchaea group</taxon>
        <taxon>Methanomicrobia</taxon>
        <taxon>Methanosarcinales</taxon>
        <taxon>Methanosarcinaceae</taxon>
        <taxon>Methanosarcina</taxon>
    </lineage>
</organism>
<dbReference type="InterPro" id="IPR013815">
    <property type="entry name" value="ATP_grasp_subdomain_1"/>
</dbReference>
<dbReference type="AlphaFoldDB" id="A0A0E3RA89"/>
<evidence type="ECO:0000313" key="4">
    <source>
        <dbReference type="Proteomes" id="UP000033116"/>
    </source>
</evidence>
<dbReference type="HOGENOM" id="CLU_034084_2_1_2"/>
<dbReference type="InterPro" id="IPR003806">
    <property type="entry name" value="ATP-grasp_PylC-type"/>
</dbReference>
<dbReference type="Gene3D" id="3.40.50.20">
    <property type="match status" value="1"/>
</dbReference>
<proteinExistence type="predicted"/>
<keyword evidence="1" id="KW-0547">Nucleotide-binding</keyword>
<dbReference type="SUPFAM" id="SSF56059">
    <property type="entry name" value="Glutathione synthetase ATP-binding domain-like"/>
    <property type="match status" value="1"/>
</dbReference>
<dbReference type="PANTHER" id="PTHR23132">
    <property type="entry name" value="D-ALANINE--D-ALANINE LIGASE"/>
    <property type="match status" value="1"/>
</dbReference>
<dbReference type="GeneID" id="24865725"/>
<dbReference type="Proteomes" id="UP000033116">
    <property type="component" value="Chromosome"/>
</dbReference>
<evidence type="ECO:0000256" key="1">
    <source>
        <dbReference type="PROSITE-ProRule" id="PRU00409"/>
    </source>
</evidence>
<evidence type="ECO:0000313" key="3">
    <source>
        <dbReference type="EMBL" id="AKB62434.1"/>
    </source>
</evidence>
<dbReference type="GO" id="GO:0008716">
    <property type="term" value="F:D-alanine-D-alanine ligase activity"/>
    <property type="evidence" value="ECO:0007669"/>
    <property type="project" value="TreeGrafter"/>
</dbReference>
<dbReference type="PATRIC" id="fig|1434115.4.peg.3131"/>
<dbReference type="EMBL" id="CP009511">
    <property type="protein sequence ID" value="AKB62434.1"/>
    <property type="molecule type" value="Genomic_DNA"/>
</dbReference>
<accession>A0A0E3RA89</accession>